<dbReference type="PATRIC" id="fig|1218507.3.peg.608"/>
<dbReference type="InterPro" id="IPR008929">
    <property type="entry name" value="Chondroitin_lyas"/>
</dbReference>
<dbReference type="SUPFAM" id="SSF48230">
    <property type="entry name" value="Chondroitin AC/alginate lyase"/>
    <property type="match status" value="1"/>
</dbReference>
<keyword evidence="2" id="KW-0732">Signal</keyword>
<dbReference type="OrthoDB" id="7335480at2"/>
<gene>
    <name evidence="7" type="ORF">JF74_04400</name>
</gene>
<dbReference type="RefSeq" id="WP_046324405.1">
    <property type="nucleotide sequence ID" value="NZ_JBHTMT010000008.1"/>
</dbReference>
<dbReference type="PANTHER" id="PTHR39210:SF1">
    <property type="entry name" value="HEPARIN-SULFATE LYASE"/>
    <property type="match status" value="1"/>
</dbReference>
<comment type="subcellular location">
    <subcellularLocation>
        <location evidence="1">Periplasm</location>
    </subcellularLocation>
</comment>
<dbReference type="GO" id="GO:0016829">
    <property type="term" value="F:lyase activity"/>
    <property type="evidence" value="ECO:0007669"/>
    <property type="project" value="UniProtKB-KW"/>
</dbReference>
<dbReference type="Gene3D" id="1.50.10.100">
    <property type="entry name" value="Chondroitin AC/alginate lyase"/>
    <property type="match status" value="1"/>
</dbReference>
<evidence type="ECO:0000313" key="8">
    <source>
        <dbReference type="Proteomes" id="UP000033531"/>
    </source>
</evidence>
<evidence type="ECO:0000259" key="6">
    <source>
        <dbReference type="Pfam" id="PF16889"/>
    </source>
</evidence>
<evidence type="ECO:0000256" key="2">
    <source>
        <dbReference type="ARBA" id="ARBA00022729"/>
    </source>
</evidence>
<evidence type="ECO:0000256" key="4">
    <source>
        <dbReference type="ARBA" id="ARBA00023239"/>
    </source>
</evidence>
<accession>A0A0F4LGF8</accession>
<comment type="caution">
    <text evidence="7">The sequence shown here is derived from an EMBL/GenBank/DDBJ whole genome shotgun (WGS) entry which is preliminary data.</text>
</comment>
<keyword evidence="3" id="KW-0574">Periplasm</keyword>
<dbReference type="Proteomes" id="UP000033531">
    <property type="component" value="Unassembled WGS sequence"/>
</dbReference>
<reference evidence="7 8" key="1">
    <citation type="submission" date="2015-01" db="EMBL/GenBank/DDBJ databases">
        <title>Comparative genomics of the lactic acid bacteria isolated from the honey bee gut.</title>
        <authorList>
            <person name="Ellegaard K.M."/>
            <person name="Tamarit D."/>
            <person name="Javelind E."/>
            <person name="Olofsson T."/>
            <person name="Andersson S.G."/>
            <person name="Vasquez A."/>
        </authorList>
    </citation>
    <scope>NUCLEOTIDE SEQUENCE [LARGE SCALE GENOMIC DNA]</scope>
    <source>
        <strain evidence="7 8">Hma8</strain>
    </source>
</reference>
<dbReference type="Pfam" id="PF07940">
    <property type="entry name" value="Hepar_II_III_C"/>
    <property type="match status" value="1"/>
</dbReference>
<keyword evidence="4" id="KW-0456">Lyase</keyword>
<feature type="domain" description="Heparin-sulfate lyase N-terminal" evidence="6">
    <location>
        <begin position="31"/>
        <end position="282"/>
    </location>
</feature>
<dbReference type="Pfam" id="PF16889">
    <property type="entry name" value="Hepar_II_III_N"/>
    <property type="match status" value="1"/>
</dbReference>
<dbReference type="STRING" id="1218507.JF74_04400"/>
<dbReference type="Gene3D" id="2.70.98.70">
    <property type="match status" value="1"/>
</dbReference>
<dbReference type="GO" id="GO:0042597">
    <property type="term" value="C:periplasmic space"/>
    <property type="evidence" value="ECO:0007669"/>
    <property type="project" value="UniProtKB-SubCell"/>
</dbReference>
<feature type="domain" description="Heparinase II/III-like C-terminal" evidence="5">
    <location>
        <begin position="359"/>
        <end position="547"/>
    </location>
</feature>
<evidence type="ECO:0000256" key="3">
    <source>
        <dbReference type="ARBA" id="ARBA00022764"/>
    </source>
</evidence>
<dbReference type="PANTHER" id="PTHR39210">
    <property type="entry name" value="HEPARIN-SULFATE LYASE"/>
    <property type="match status" value="1"/>
</dbReference>
<evidence type="ECO:0000256" key="1">
    <source>
        <dbReference type="ARBA" id="ARBA00004418"/>
    </source>
</evidence>
<dbReference type="InterPro" id="IPR031680">
    <property type="entry name" value="Hepar_II_III_N"/>
</dbReference>
<dbReference type="EMBL" id="JXLI01000008">
    <property type="protein sequence ID" value="KJY57413.1"/>
    <property type="molecule type" value="Genomic_DNA"/>
</dbReference>
<protein>
    <submittedName>
        <fullName evidence="7">Uncharacterized protein</fullName>
    </submittedName>
</protein>
<evidence type="ECO:0000313" key="7">
    <source>
        <dbReference type="EMBL" id="KJY57413.1"/>
    </source>
</evidence>
<organism evidence="7 8">
    <name type="scientific">Lactobacillus melliventris</name>
    <dbReference type="NCBI Taxonomy" id="1218507"/>
    <lineage>
        <taxon>Bacteria</taxon>
        <taxon>Bacillati</taxon>
        <taxon>Bacillota</taxon>
        <taxon>Bacilli</taxon>
        <taxon>Lactobacillales</taxon>
        <taxon>Lactobacillaceae</taxon>
        <taxon>Lactobacillus</taxon>
    </lineage>
</organism>
<dbReference type="HOGENOM" id="CLU_013047_2_0_9"/>
<dbReference type="AlphaFoldDB" id="A0A0F4LGF8"/>
<name>A0A0F4LGF8_9LACO</name>
<proteinExistence type="predicted"/>
<evidence type="ECO:0000259" key="5">
    <source>
        <dbReference type="Pfam" id="PF07940"/>
    </source>
</evidence>
<sequence length="629" mass="72897">MKPNNLKEKINLNSFIHEGRISYAKDYLDNAKLLLNSQFRFQHVYDMEPSPEVYQLNSWQKSPNGDPEWLYVLKRQEYLQDLLYSYLRTNESEYLFKIKTFIFDWIQNNDTDDSARYKTWRTIDTGIRLLNWSKPLSYLISRNIVSAEEESQINQSVKCQAKYLEDNYIEKYDLSNWGVLITTGILAFSAEHPNIIDDQISNWALDKLIQELKLQVDETGLQWEQSPLYFIEVFRSSLSVVASFKANKKFVPAEITNVLKRMLKASKFLIKPNGNLLQQGDTDSIKIADLVATAEYILAGKFNSNYKYDFLLISLADKAEITLGQKKLDENRYFDSITSGNFFFKDTNSKNYWHIYNGNLGSGHGHASSGHLDLVINDDDIFLDPGRYTYVNSQERRYLKSGFSHNVILVDNTFPTVPLNSWKFSTVVSNQRNEVAHFKTFDSIKCTYVDKKINYIVTRYFIWIKTATIMVIVDIVEDSGQHLQSNNWILNPVSQVKEITQNQIKISINQNEYYLFHSSKQVEIQRQLLSDRYNQIQQTSKLIISDNFNNSNVSYTVIGKKEVIAGVNHVDSMRNGKVDTSDIHNYGIVISLNGRKPITVNIQHENTIKGNKLYFVNNIPFYGNISVEE</sequence>
<dbReference type="InterPro" id="IPR012480">
    <property type="entry name" value="Hepar_II_III_C"/>
</dbReference>